<dbReference type="AlphaFoldDB" id="A0A7T7CCE4"/>
<feature type="region of interest" description="Disordered" evidence="1">
    <location>
        <begin position="1"/>
        <end position="46"/>
    </location>
</feature>
<dbReference type="Proteomes" id="UP000595823">
    <property type="component" value="Chromosome"/>
</dbReference>
<evidence type="ECO:0000313" key="3">
    <source>
        <dbReference type="Proteomes" id="UP000595823"/>
    </source>
</evidence>
<accession>A0A7T7CCE4</accession>
<sequence length="74" mass="8603">MQHNDIASQYGNRVQGTQPLIKANPPIDRVRAKRVDRHKRDGQLSPSRVYVKPYHRHESERKLTGKGRRFDALA</sequence>
<proteinExistence type="predicted"/>
<protein>
    <submittedName>
        <fullName evidence="2">Uncharacterized protein</fullName>
    </submittedName>
</protein>
<evidence type="ECO:0000256" key="1">
    <source>
        <dbReference type="SAM" id="MobiDB-lite"/>
    </source>
</evidence>
<organism evidence="2 3">
    <name type="scientific">Salicibibacter cibarius</name>
    <dbReference type="NCBI Taxonomy" id="2743000"/>
    <lineage>
        <taxon>Bacteria</taxon>
        <taxon>Bacillati</taxon>
        <taxon>Bacillota</taxon>
        <taxon>Bacilli</taxon>
        <taxon>Bacillales</taxon>
        <taxon>Bacillaceae</taxon>
        <taxon>Salicibibacter</taxon>
    </lineage>
</organism>
<feature type="compositionally biased region" description="Basic and acidic residues" evidence="1">
    <location>
        <begin position="56"/>
        <end position="74"/>
    </location>
</feature>
<dbReference type="KEGG" id="scia:HUG15_15905"/>
<keyword evidence="3" id="KW-1185">Reference proteome</keyword>
<feature type="region of interest" description="Disordered" evidence="1">
    <location>
        <begin position="55"/>
        <end position="74"/>
    </location>
</feature>
<dbReference type="EMBL" id="CP054705">
    <property type="protein sequence ID" value="QQK76904.1"/>
    <property type="molecule type" value="Genomic_DNA"/>
</dbReference>
<reference evidence="2 3" key="1">
    <citation type="submission" date="2020-06" db="EMBL/GenBank/DDBJ databases">
        <title>Genomic analysis of Salicibibacter sp. NKC5-3.</title>
        <authorList>
            <person name="Oh Y.J."/>
        </authorList>
    </citation>
    <scope>NUCLEOTIDE SEQUENCE [LARGE SCALE GENOMIC DNA]</scope>
    <source>
        <strain evidence="2 3">NKC5-3</strain>
    </source>
</reference>
<evidence type="ECO:0000313" key="2">
    <source>
        <dbReference type="EMBL" id="QQK76904.1"/>
    </source>
</evidence>
<gene>
    <name evidence="2" type="ORF">HUG15_15905</name>
</gene>
<name>A0A7T7CCE4_9BACI</name>
<feature type="compositionally biased region" description="Polar residues" evidence="1">
    <location>
        <begin position="1"/>
        <end position="18"/>
    </location>
</feature>